<proteinExistence type="predicted"/>
<dbReference type="Proteomes" id="UP000320776">
    <property type="component" value="Chromosome"/>
</dbReference>
<dbReference type="EMBL" id="CP036259">
    <property type="protein sequence ID" value="QDR79900.1"/>
    <property type="molecule type" value="Genomic_DNA"/>
</dbReference>
<dbReference type="KEGG" id="sted:SPTER_12020"/>
<name>A0A517DRC0_9FIRM</name>
<keyword evidence="3" id="KW-1185">Reference proteome</keyword>
<evidence type="ECO:0000259" key="1">
    <source>
        <dbReference type="Pfam" id="PF13468"/>
    </source>
</evidence>
<accession>A0A517DRC0</accession>
<organism evidence="2 3">
    <name type="scientific">Sporomusa termitida</name>
    <dbReference type="NCBI Taxonomy" id="2377"/>
    <lineage>
        <taxon>Bacteria</taxon>
        <taxon>Bacillati</taxon>
        <taxon>Bacillota</taxon>
        <taxon>Negativicutes</taxon>
        <taxon>Selenomonadales</taxon>
        <taxon>Sporomusaceae</taxon>
        <taxon>Sporomusa</taxon>
    </lineage>
</organism>
<evidence type="ECO:0000313" key="3">
    <source>
        <dbReference type="Proteomes" id="UP000320776"/>
    </source>
</evidence>
<reference evidence="2 3" key="1">
    <citation type="submission" date="2019-02" db="EMBL/GenBank/DDBJ databases">
        <title>Closed genome of Sporomusa termitida DSM 4440.</title>
        <authorList>
            <person name="Poehlein A."/>
            <person name="Daniel R."/>
        </authorList>
    </citation>
    <scope>NUCLEOTIDE SEQUENCE [LARGE SCALE GENOMIC DNA]</scope>
    <source>
        <strain evidence="2 3">DSM 4440</strain>
    </source>
</reference>
<dbReference type="Gene3D" id="3.10.180.10">
    <property type="entry name" value="2,3-Dihydroxybiphenyl 1,2-Dioxygenase, domain 1"/>
    <property type="match status" value="1"/>
</dbReference>
<feature type="domain" description="Glyoxalase-like" evidence="1">
    <location>
        <begin position="6"/>
        <end position="196"/>
    </location>
</feature>
<evidence type="ECO:0000313" key="2">
    <source>
        <dbReference type="EMBL" id="QDR79900.1"/>
    </source>
</evidence>
<dbReference type="InterPro" id="IPR025870">
    <property type="entry name" value="Glyoxalase-like_dom"/>
</dbReference>
<protein>
    <submittedName>
        <fullName evidence="2">Glyoxalase-like domain protein</fullName>
    </submittedName>
</protein>
<gene>
    <name evidence="2" type="ORF">SPTER_12020</name>
</gene>
<dbReference type="OrthoDB" id="3252514at2"/>
<dbReference type="AlphaFoldDB" id="A0A517DRC0"/>
<sequence length="243" mass="27356">MLKCSHIVCRVNNIADTVRDYELLGFSMEWGSISAKAHNALLWFEQGPHIEFCQMPKRFSYFAFPFGLIYGKAAGRRLRHWAGPGEGWRDLALEIQREFDSEPLSAENNHQELQLIKEAVNKLGISTSRIIRGKRVRPDGVTVQFSLFAPDDVGLPFVTTPILPRPQPKITHPNGATGIEWVRIGVTEELSHHLAKLIPQDQWLKAEPAEQNGVIEVRLSGLNEHLAINLLHGAVFSSTHDEK</sequence>
<dbReference type="Pfam" id="PF13468">
    <property type="entry name" value="Glyoxalase_3"/>
    <property type="match status" value="1"/>
</dbReference>
<dbReference type="InterPro" id="IPR029068">
    <property type="entry name" value="Glyas_Bleomycin-R_OHBP_Dase"/>
</dbReference>